<dbReference type="Gene3D" id="3.40.50.720">
    <property type="entry name" value="NAD(P)-binding Rossmann-like Domain"/>
    <property type="match status" value="1"/>
</dbReference>
<evidence type="ECO:0000313" key="4">
    <source>
        <dbReference type="EMBL" id="CCJ54774.1"/>
    </source>
</evidence>
<sequence>MFDLSGKTALVTGASRGIGQNVALCLAQAGANVVLWGRDQAELEQTRVRIDEYGVQSTIDAFDITEAESVRRATAQAIERFGHLDVLVVNAGVNVLRPFLDWTPQQWDHMIGVNLVGAMHTLQAVGRHMTERKQGSIITMSSIYSHVGAPDNSVYCLTKGGLLQLTKSLAMEWARHKVRVNAICPGWIETDLTAPYMQDEQVRAAGLKQIPLRRFGQPADIGPIAVYLASDEAQWTTGQSFVVDGGQIAR</sequence>
<dbReference type="PANTHER" id="PTHR42760">
    <property type="entry name" value="SHORT-CHAIN DEHYDROGENASES/REDUCTASES FAMILY MEMBER"/>
    <property type="match status" value="1"/>
</dbReference>
<dbReference type="NCBIfam" id="NF005559">
    <property type="entry name" value="PRK07231.1"/>
    <property type="match status" value="1"/>
</dbReference>
<dbReference type="SMART" id="SM00822">
    <property type="entry name" value="PKS_KR"/>
    <property type="match status" value="1"/>
</dbReference>
<dbReference type="PRINTS" id="PR00080">
    <property type="entry name" value="SDRFAMILY"/>
</dbReference>
<feature type="domain" description="Ketoreductase" evidence="3">
    <location>
        <begin position="7"/>
        <end position="190"/>
    </location>
</feature>
<dbReference type="OrthoDB" id="9803333at2"/>
<evidence type="ECO:0000256" key="1">
    <source>
        <dbReference type="ARBA" id="ARBA00006484"/>
    </source>
</evidence>
<dbReference type="InterPro" id="IPR057326">
    <property type="entry name" value="KR_dom"/>
</dbReference>
<dbReference type="Pfam" id="PF13561">
    <property type="entry name" value="adh_short_C2"/>
    <property type="match status" value="1"/>
</dbReference>
<evidence type="ECO:0000259" key="3">
    <source>
        <dbReference type="SMART" id="SM00822"/>
    </source>
</evidence>
<dbReference type="Proteomes" id="UP000007564">
    <property type="component" value="Chromosome"/>
</dbReference>
<reference evidence="4 5" key="1">
    <citation type="journal article" date="2012" name="BMC Genomics">
        <title>Comparative genomics of the classical Bordetella subspecies: the evolution and exchange of virulence-associated diversity amongst closely related pathogens.</title>
        <authorList>
            <person name="Park J."/>
            <person name="Zhang Y."/>
            <person name="Buboltz A.M."/>
            <person name="Zhang X."/>
            <person name="Schuster S.C."/>
            <person name="Ahuja U."/>
            <person name="Liu M."/>
            <person name="Miller J.F."/>
            <person name="Sebaihia M."/>
            <person name="Bentley S.D."/>
            <person name="Parkhill J."/>
            <person name="Harvill E.T."/>
        </authorList>
    </citation>
    <scope>NUCLEOTIDE SEQUENCE [LARGE SCALE GENOMIC DNA]</scope>
    <source>
        <strain evidence="4 5">253</strain>
    </source>
</reference>
<gene>
    <name evidence="4" type="ORF">BN112_2857</name>
</gene>
<dbReference type="CDD" id="cd05233">
    <property type="entry name" value="SDR_c"/>
    <property type="match status" value="1"/>
</dbReference>
<dbReference type="PRINTS" id="PR00081">
    <property type="entry name" value="GDHRDH"/>
</dbReference>
<dbReference type="InterPro" id="IPR036291">
    <property type="entry name" value="NAD(P)-bd_dom_sf"/>
</dbReference>
<keyword evidence="2" id="KW-0560">Oxidoreductase</keyword>
<organism evidence="4 5">
    <name type="scientific">Bordetella bronchiseptica 253</name>
    <dbReference type="NCBI Taxonomy" id="568707"/>
    <lineage>
        <taxon>Bacteria</taxon>
        <taxon>Pseudomonadati</taxon>
        <taxon>Pseudomonadota</taxon>
        <taxon>Betaproteobacteria</taxon>
        <taxon>Burkholderiales</taxon>
        <taxon>Alcaligenaceae</taxon>
        <taxon>Bordetella</taxon>
    </lineage>
</organism>
<dbReference type="HOGENOM" id="CLU_010194_1_1_4"/>
<dbReference type="InterPro" id="IPR002347">
    <property type="entry name" value="SDR_fam"/>
</dbReference>
<comment type="similarity">
    <text evidence="1">Belongs to the short-chain dehydrogenases/reductases (SDR) family.</text>
</comment>
<accession>A0A0C6P9L9</accession>
<dbReference type="RefSeq" id="WP_003807954.1">
    <property type="nucleotide sequence ID" value="NC_019382.1"/>
</dbReference>
<name>A0A0C6P9L9_BORBO</name>
<proteinExistence type="inferred from homology"/>
<evidence type="ECO:0000256" key="2">
    <source>
        <dbReference type="ARBA" id="ARBA00023002"/>
    </source>
</evidence>
<dbReference type="KEGG" id="bbh:BN112_2857"/>
<dbReference type="EMBL" id="HE965806">
    <property type="protein sequence ID" value="CCJ54774.1"/>
    <property type="molecule type" value="Genomic_DNA"/>
</dbReference>
<dbReference type="AlphaFoldDB" id="A0A0C6P9L9"/>
<dbReference type="PANTHER" id="PTHR42760:SF133">
    <property type="entry name" value="3-OXOACYL-[ACYL-CARRIER-PROTEIN] REDUCTASE"/>
    <property type="match status" value="1"/>
</dbReference>
<protein>
    <submittedName>
        <fullName evidence="4">Short chain dehydrogenase</fullName>
    </submittedName>
</protein>
<evidence type="ECO:0000313" key="5">
    <source>
        <dbReference type="Proteomes" id="UP000007564"/>
    </source>
</evidence>
<dbReference type="SUPFAM" id="SSF51735">
    <property type="entry name" value="NAD(P)-binding Rossmann-fold domains"/>
    <property type="match status" value="1"/>
</dbReference>
<dbReference type="GO" id="GO:0016616">
    <property type="term" value="F:oxidoreductase activity, acting on the CH-OH group of donors, NAD or NADP as acceptor"/>
    <property type="evidence" value="ECO:0007669"/>
    <property type="project" value="TreeGrafter"/>
</dbReference>
<dbReference type="GeneID" id="56480747"/>
<dbReference type="FunFam" id="3.40.50.720:FF:000084">
    <property type="entry name" value="Short-chain dehydrogenase reductase"/>
    <property type="match status" value="1"/>
</dbReference>